<organism evidence="2 3">
    <name type="scientific">Streptomyces spinosisporus</name>
    <dbReference type="NCBI Taxonomy" id="2927582"/>
    <lineage>
        <taxon>Bacteria</taxon>
        <taxon>Bacillati</taxon>
        <taxon>Actinomycetota</taxon>
        <taxon>Actinomycetes</taxon>
        <taxon>Kitasatosporales</taxon>
        <taxon>Streptomycetaceae</taxon>
        <taxon>Streptomyces</taxon>
    </lineage>
</organism>
<gene>
    <name evidence="2" type="ORF">MQN93_10940</name>
</gene>
<dbReference type="Proteomes" id="UP001165270">
    <property type="component" value="Unassembled WGS sequence"/>
</dbReference>
<protein>
    <submittedName>
        <fullName evidence="2">Uncharacterized protein</fullName>
    </submittedName>
</protein>
<proteinExistence type="predicted"/>
<name>A0ABS9XDS0_9ACTN</name>
<comment type="caution">
    <text evidence="2">The sequence shown here is derived from an EMBL/GenBank/DDBJ whole genome shotgun (WGS) entry which is preliminary data.</text>
</comment>
<sequence length="76" mass="8011">MTERSSAHDPLFGPNDPSPEPASLAVEIAASRRILDETAGLNIHDHSAMLHAAVSLNLRLRGVLAALDKERGGEGS</sequence>
<evidence type="ECO:0000256" key="1">
    <source>
        <dbReference type="SAM" id="MobiDB-lite"/>
    </source>
</evidence>
<accession>A0ABS9XDS0</accession>
<evidence type="ECO:0000313" key="3">
    <source>
        <dbReference type="Proteomes" id="UP001165270"/>
    </source>
</evidence>
<dbReference type="RefSeq" id="WP_242709307.1">
    <property type="nucleotide sequence ID" value="NZ_JALDAX010000003.1"/>
</dbReference>
<evidence type="ECO:0000313" key="2">
    <source>
        <dbReference type="EMBL" id="MCI3240238.1"/>
    </source>
</evidence>
<reference evidence="2" key="1">
    <citation type="submission" date="2022-03" db="EMBL/GenBank/DDBJ databases">
        <title>Streptomyces 7R015 and 7R016 isolated from Barleria lupulina in Thailand.</title>
        <authorList>
            <person name="Kanchanasin P."/>
            <person name="Phongsopitanun W."/>
            <person name="Tanasupawat S."/>
        </authorList>
    </citation>
    <scope>NUCLEOTIDE SEQUENCE</scope>
    <source>
        <strain evidence="2">7R016</strain>
    </source>
</reference>
<feature type="region of interest" description="Disordered" evidence="1">
    <location>
        <begin position="1"/>
        <end position="22"/>
    </location>
</feature>
<keyword evidence="3" id="KW-1185">Reference proteome</keyword>
<dbReference type="EMBL" id="JALDAX010000003">
    <property type="protein sequence ID" value="MCI3240238.1"/>
    <property type="molecule type" value="Genomic_DNA"/>
</dbReference>